<accession>A0ABP4WGI0</accession>
<evidence type="ECO:0000256" key="4">
    <source>
        <dbReference type="ARBA" id="ARBA00022692"/>
    </source>
</evidence>
<feature type="transmembrane region" description="Helical" evidence="8">
    <location>
        <begin position="116"/>
        <end position="133"/>
    </location>
</feature>
<dbReference type="PROSITE" id="PS50263">
    <property type="entry name" value="CN_HYDROLASE"/>
    <property type="match status" value="1"/>
</dbReference>
<comment type="caution">
    <text evidence="11">The sequence shown here is derived from an EMBL/GenBank/DDBJ whole genome shotgun (WGS) entry which is preliminary data.</text>
</comment>
<sequence>MRRRPHELLLPARLLLAFAAGLAIWLALPGNNQWYAAWLGCALLAAAGWAAGFRWGLLIGLLAGWAYFVPTLAWSGIYVGPLPWLALATLEALYIAVMVGVVGWLQRRLVARGREVAAYAVVPLAWVVGEWARGTTPFGGFPWARLAFSQADSPIRNLAALGGAPLLTAGVATIGVLTYAVARAALVTRRPLPAVASIAGVAALALGSLLIPLPTTAGAPTAEIALVQGNVPKPGLDFNAERRAVLDLHARATETLAASGVRPDLVVWPENAVDIDPLRNPDAAAEIIAAQNAIQAPLLVGAILEEPEPYVSNASLLYRPGVVDPERYVKQHPVPFAEYVPYRDFFRHFSDKVDLVRAGMATGTEIGYFEVATKAGQTFAALPTICFEVAYDGLIRAAVTHNASLPSVLVVQTNNATFGFTDESEQQYAISRIRAIEHGRAVVHVSTVGVSGFVAPDGTSGPLTTLFTQATQVEAVPLLSGLTVADRIGGLPEYLALAGLFVAFGRTMTRRHDNGSTPATPAVSKELVGA</sequence>
<dbReference type="RefSeq" id="WP_344063670.1">
    <property type="nucleotide sequence ID" value="NZ_BAAAPN010000034.1"/>
</dbReference>
<dbReference type="EMBL" id="BAAAPN010000034">
    <property type="protein sequence ID" value="GAA1754175.1"/>
    <property type="molecule type" value="Genomic_DNA"/>
</dbReference>
<dbReference type="InterPro" id="IPR045378">
    <property type="entry name" value="LNT_N"/>
</dbReference>
<dbReference type="InterPro" id="IPR036526">
    <property type="entry name" value="C-N_Hydrolase_sf"/>
</dbReference>
<comment type="catalytic activity">
    <reaction evidence="8">
        <text>N-terminal S-1,2-diacyl-sn-glyceryl-L-cysteinyl-[lipoprotein] + a glycerophospholipid = N-acyl-S-1,2-diacyl-sn-glyceryl-L-cysteinyl-[lipoprotein] + a 2-acyl-sn-glycero-3-phospholipid + H(+)</text>
        <dbReference type="Rhea" id="RHEA:48228"/>
        <dbReference type="Rhea" id="RHEA-COMP:14681"/>
        <dbReference type="Rhea" id="RHEA-COMP:14684"/>
        <dbReference type="ChEBI" id="CHEBI:15378"/>
        <dbReference type="ChEBI" id="CHEBI:136912"/>
        <dbReference type="ChEBI" id="CHEBI:140656"/>
        <dbReference type="ChEBI" id="CHEBI:140657"/>
        <dbReference type="ChEBI" id="CHEBI:140660"/>
        <dbReference type="EC" id="2.3.1.269"/>
    </reaction>
</comment>
<keyword evidence="7 8" id="KW-0012">Acyltransferase</keyword>
<keyword evidence="3 8" id="KW-0808">Transferase</keyword>
<dbReference type="InterPro" id="IPR003010">
    <property type="entry name" value="C-N_Hydrolase"/>
</dbReference>
<evidence type="ECO:0000256" key="2">
    <source>
        <dbReference type="ARBA" id="ARBA00022475"/>
    </source>
</evidence>
<feature type="domain" description="CN hydrolase" evidence="10">
    <location>
        <begin position="222"/>
        <end position="478"/>
    </location>
</feature>
<comment type="subcellular location">
    <subcellularLocation>
        <location evidence="1 8">Cell membrane</location>
        <topology evidence="1 8">Multi-pass membrane protein</topology>
    </subcellularLocation>
</comment>
<keyword evidence="4 8" id="KW-0812">Transmembrane</keyword>
<name>A0ABP4WGI0_9MICO</name>
<evidence type="ECO:0000313" key="11">
    <source>
        <dbReference type="EMBL" id="GAA1754175.1"/>
    </source>
</evidence>
<dbReference type="InterPro" id="IPR004563">
    <property type="entry name" value="Apolipo_AcylTrfase"/>
</dbReference>
<feature type="transmembrane region" description="Helical" evidence="8">
    <location>
        <begin position="84"/>
        <end position="104"/>
    </location>
</feature>
<keyword evidence="2 8" id="KW-1003">Cell membrane</keyword>
<evidence type="ECO:0000256" key="3">
    <source>
        <dbReference type="ARBA" id="ARBA00022679"/>
    </source>
</evidence>
<feature type="transmembrane region" description="Helical" evidence="8">
    <location>
        <begin position="34"/>
        <end position="51"/>
    </location>
</feature>
<dbReference type="HAMAP" id="MF_01148">
    <property type="entry name" value="Lnt"/>
    <property type="match status" value="1"/>
</dbReference>
<protein>
    <recommendedName>
        <fullName evidence="8">Apolipoprotein N-acyltransferase</fullName>
        <shortName evidence="8">ALP N-acyltransferase</shortName>
        <ecNumber evidence="8">2.3.1.269</ecNumber>
    </recommendedName>
</protein>
<dbReference type="PANTHER" id="PTHR38686">
    <property type="entry name" value="APOLIPOPROTEIN N-ACYLTRANSFERASE"/>
    <property type="match status" value="1"/>
</dbReference>
<feature type="transmembrane region" description="Helical" evidence="8">
    <location>
        <begin position="158"/>
        <end position="182"/>
    </location>
</feature>
<evidence type="ECO:0000256" key="9">
    <source>
        <dbReference type="SAM" id="MobiDB-lite"/>
    </source>
</evidence>
<gene>
    <name evidence="8 11" type="primary">lnt</name>
    <name evidence="11" type="ORF">GCM10009810_12510</name>
</gene>
<dbReference type="Proteomes" id="UP001501475">
    <property type="component" value="Unassembled WGS sequence"/>
</dbReference>
<reference evidence="12" key="1">
    <citation type="journal article" date="2019" name="Int. J. Syst. Evol. Microbiol.">
        <title>The Global Catalogue of Microorganisms (GCM) 10K type strain sequencing project: providing services to taxonomists for standard genome sequencing and annotation.</title>
        <authorList>
            <consortium name="The Broad Institute Genomics Platform"/>
            <consortium name="The Broad Institute Genome Sequencing Center for Infectious Disease"/>
            <person name="Wu L."/>
            <person name="Ma J."/>
        </authorList>
    </citation>
    <scope>NUCLEOTIDE SEQUENCE [LARGE SCALE GENOMIC DNA]</scope>
    <source>
        <strain evidence="12">JCM 15591</strain>
    </source>
</reference>
<dbReference type="NCBIfam" id="TIGR00546">
    <property type="entry name" value="lnt"/>
    <property type="match status" value="1"/>
</dbReference>
<feature type="region of interest" description="Disordered" evidence="9">
    <location>
        <begin position="511"/>
        <end position="530"/>
    </location>
</feature>
<evidence type="ECO:0000256" key="7">
    <source>
        <dbReference type="ARBA" id="ARBA00023315"/>
    </source>
</evidence>
<evidence type="ECO:0000256" key="1">
    <source>
        <dbReference type="ARBA" id="ARBA00004651"/>
    </source>
</evidence>
<dbReference type="Gene3D" id="3.60.110.10">
    <property type="entry name" value="Carbon-nitrogen hydrolase"/>
    <property type="match status" value="1"/>
</dbReference>
<dbReference type="CDD" id="cd07571">
    <property type="entry name" value="ALP_N-acyl_transferase"/>
    <property type="match status" value="1"/>
</dbReference>
<dbReference type="EC" id="2.3.1.269" evidence="8"/>
<evidence type="ECO:0000256" key="6">
    <source>
        <dbReference type="ARBA" id="ARBA00023136"/>
    </source>
</evidence>
<proteinExistence type="inferred from homology"/>
<evidence type="ECO:0000256" key="5">
    <source>
        <dbReference type="ARBA" id="ARBA00022989"/>
    </source>
</evidence>
<keyword evidence="5 8" id="KW-1133">Transmembrane helix</keyword>
<feature type="transmembrane region" description="Helical" evidence="8">
    <location>
        <begin position="12"/>
        <end position="28"/>
    </location>
</feature>
<comment type="similarity">
    <text evidence="8">Belongs to the CN hydrolase family. Apolipoprotein N-acyltransferase subfamily.</text>
</comment>
<dbReference type="SUPFAM" id="SSF56317">
    <property type="entry name" value="Carbon-nitrogen hydrolase"/>
    <property type="match status" value="1"/>
</dbReference>
<evidence type="ECO:0000259" key="10">
    <source>
        <dbReference type="PROSITE" id="PS50263"/>
    </source>
</evidence>
<evidence type="ECO:0000256" key="8">
    <source>
        <dbReference type="HAMAP-Rule" id="MF_01148"/>
    </source>
</evidence>
<keyword evidence="6 8" id="KW-0472">Membrane</keyword>
<comment type="pathway">
    <text evidence="8">Protein modification; lipoprotein biosynthesis (N-acyl transfer).</text>
</comment>
<dbReference type="Pfam" id="PF20154">
    <property type="entry name" value="LNT_N"/>
    <property type="match status" value="1"/>
</dbReference>
<keyword evidence="12" id="KW-1185">Reference proteome</keyword>
<dbReference type="Pfam" id="PF00795">
    <property type="entry name" value="CN_hydrolase"/>
    <property type="match status" value="1"/>
</dbReference>
<evidence type="ECO:0000313" key="12">
    <source>
        <dbReference type="Proteomes" id="UP001501475"/>
    </source>
</evidence>
<feature type="transmembrane region" description="Helical" evidence="8">
    <location>
        <begin position="58"/>
        <end position="78"/>
    </location>
</feature>
<feature type="transmembrane region" description="Helical" evidence="8">
    <location>
        <begin position="194"/>
        <end position="213"/>
    </location>
</feature>
<organism evidence="11 12">
    <name type="scientific">Nostocoides vanveenii</name>
    <dbReference type="NCBI Taxonomy" id="330835"/>
    <lineage>
        <taxon>Bacteria</taxon>
        <taxon>Bacillati</taxon>
        <taxon>Actinomycetota</taxon>
        <taxon>Actinomycetes</taxon>
        <taxon>Micrococcales</taxon>
        <taxon>Intrasporangiaceae</taxon>
        <taxon>Nostocoides</taxon>
    </lineage>
</organism>
<comment type="function">
    <text evidence="8">Catalyzes the phospholipid dependent N-acylation of the N-terminal cysteine of apolipoprotein, the last step in lipoprotein maturation.</text>
</comment>
<dbReference type="PANTHER" id="PTHR38686:SF1">
    <property type="entry name" value="APOLIPOPROTEIN N-ACYLTRANSFERASE"/>
    <property type="match status" value="1"/>
</dbReference>